<keyword evidence="9" id="KW-1015">Disulfide bond</keyword>
<evidence type="ECO:0000256" key="21">
    <source>
        <dbReference type="ARBA" id="ARBA00049911"/>
    </source>
</evidence>
<keyword evidence="7 23" id="KW-1133">Transmembrane helix</keyword>
<feature type="transmembrane region" description="Helical" evidence="23">
    <location>
        <begin position="20"/>
        <end position="39"/>
    </location>
</feature>
<evidence type="ECO:0000256" key="8">
    <source>
        <dbReference type="ARBA" id="ARBA00023136"/>
    </source>
</evidence>
<dbReference type="PANTHER" id="PTHR19297:SF81">
    <property type="entry name" value="BETA-1,3-GALACTOSYL-O-GLYCOSYL-GLYCOPROTEIN BETA-1,6-N-ACETYLGLUCOSAMINYLTRANSFERASE 3"/>
    <property type="match status" value="1"/>
</dbReference>
<dbReference type="GO" id="GO:0048729">
    <property type="term" value="P:tissue morphogenesis"/>
    <property type="evidence" value="ECO:0007669"/>
    <property type="project" value="Ensembl"/>
</dbReference>
<dbReference type="EMBL" id="AGCU01176471">
    <property type="status" value="NOT_ANNOTATED_CDS"/>
    <property type="molecule type" value="Genomic_DNA"/>
</dbReference>
<dbReference type="Ensembl" id="ENSPSIT00000000703.1">
    <property type="protein sequence ID" value="ENSPSIP00000000703.1"/>
    <property type="gene ID" value="ENSPSIG00000000701.1"/>
</dbReference>
<comment type="catalytic activity">
    <reaction evidence="21">
        <text>a 3-O-[beta-D-galactosyl-(1-&gt;3)-N-acetyl-alpha-D-galactosaminyl]-L-seryl-[protein] + UDP-N-acetyl-alpha-D-glucosamine = 3-O-{beta-D-galactosyl-(1-&gt;3)-[N-acetyl-beta-D-glucosaminyl-(1-&gt;6)]-N-acetyl-alpha-D-galactosaminyl}-L-seryl-[protein] + UDP + H(+)</text>
        <dbReference type="Rhea" id="RHEA:56212"/>
        <dbReference type="Rhea" id="RHEA-COMP:13922"/>
        <dbReference type="Rhea" id="RHEA-COMP:14419"/>
        <dbReference type="ChEBI" id="CHEBI:15378"/>
        <dbReference type="ChEBI" id="CHEBI:57705"/>
        <dbReference type="ChEBI" id="CHEBI:58223"/>
        <dbReference type="ChEBI" id="CHEBI:137949"/>
        <dbReference type="ChEBI" id="CHEBI:139605"/>
        <dbReference type="EC" id="2.4.1.102"/>
    </reaction>
</comment>
<evidence type="ECO:0000256" key="22">
    <source>
        <dbReference type="ARBA" id="ARBA00055416"/>
    </source>
</evidence>
<evidence type="ECO:0000256" key="20">
    <source>
        <dbReference type="ARBA" id="ARBA00049876"/>
    </source>
</evidence>
<keyword evidence="6" id="KW-0735">Signal-anchor</keyword>
<dbReference type="GO" id="GO:0000139">
    <property type="term" value="C:Golgi membrane"/>
    <property type="evidence" value="ECO:0007669"/>
    <property type="project" value="UniProtKB-SubCell"/>
</dbReference>
<evidence type="ECO:0000256" key="17">
    <source>
        <dbReference type="ARBA" id="ARBA00047621"/>
    </source>
</evidence>
<keyword evidence="3" id="KW-0328">Glycosyltransferase</keyword>
<comment type="similarity">
    <text evidence="11">Belongs to the glycosyltransferase 14 family.</text>
</comment>
<evidence type="ECO:0000256" key="18">
    <source>
        <dbReference type="ARBA" id="ARBA00048927"/>
    </source>
</evidence>
<evidence type="ECO:0000256" key="1">
    <source>
        <dbReference type="ARBA" id="ARBA00004323"/>
    </source>
</evidence>
<dbReference type="HOGENOM" id="CLU_032341_1_2_1"/>
<dbReference type="GeneTree" id="ENSGT00940000159331"/>
<comment type="catalytic activity">
    <reaction evidence="20">
        <text>a 3-O-[N-acetyl-beta-D-glucosaminyl-(1-&gt;3)-N-acetyl-alpha-D-galactosaminyl]-L-threonyl-[protein] + UDP-N-acetyl-alpha-D-glucosamine = 3-O-[N-acetyl-beta-D-glucosaminyl-(1-&gt;3)-[N-acetyl-beta-D-glucosaminyl-(1-&gt;6)]-N-acetyl-alpha-D-galactosaminyl]-L-threonyl-[protein] + UDP + H(+)</text>
        <dbReference type="Rhea" id="RHEA:56192"/>
        <dbReference type="Rhea" id="RHEA-COMP:11692"/>
        <dbReference type="Rhea" id="RHEA-COMP:14413"/>
        <dbReference type="ChEBI" id="CHEBI:15378"/>
        <dbReference type="ChEBI" id="CHEBI:57705"/>
        <dbReference type="ChEBI" id="CHEBI:58223"/>
        <dbReference type="ChEBI" id="CHEBI:87080"/>
        <dbReference type="ChEBI" id="CHEBI:139580"/>
        <dbReference type="EC" id="2.4.1.148"/>
    </reaction>
</comment>
<reference evidence="25" key="2">
    <citation type="journal article" date="2013" name="Nat. Genet.">
        <title>The draft genomes of soft-shell turtle and green sea turtle yield insights into the development and evolution of the turtle-specific body plan.</title>
        <authorList>
            <person name="Wang Z."/>
            <person name="Pascual-Anaya J."/>
            <person name="Zadissa A."/>
            <person name="Li W."/>
            <person name="Niimura Y."/>
            <person name="Huang Z."/>
            <person name="Li C."/>
            <person name="White S."/>
            <person name="Xiong Z."/>
            <person name="Fang D."/>
            <person name="Wang B."/>
            <person name="Ming Y."/>
            <person name="Chen Y."/>
            <person name="Zheng Y."/>
            <person name="Kuraku S."/>
            <person name="Pignatelli M."/>
            <person name="Herrero J."/>
            <person name="Beal K."/>
            <person name="Nozawa M."/>
            <person name="Li Q."/>
            <person name="Wang J."/>
            <person name="Zhang H."/>
            <person name="Yu L."/>
            <person name="Shigenobu S."/>
            <person name="Wang J."/>
            <person name="Liu J."/>
            <person name="Flicek P."/>
            <person name="Searle S."/>
            <person name="Wang J."/>
            <person name="Kuratani S."/>
            <person name="Yin Y."/>
            <person name="Aken B."/>
            <person name="Zhang G."/>
            <person name="Irie N."/>
        </authorList>
    </citation>
    <scope>NUCLEOTIDE SEQUENCE [LARGE SCALE GENOMIC DNA]</scope>
    <source>
        <strain evidence="25">Daiwa-1</strain>
    </source>
</reference>
<evidence type="ECO:0000256" key="13">
    <source>
        <dbReference type="ARBA" id="ARBA00038912"/>
    </source>
</evidence>
<evidence type="ECO:0000256" key="9">
    <source>
        <dbReference type="ARBA" id="ARBA00023157"/>
    </source>
</evidence>
<dbReference type="InterPro" id="IPR003406">
    <property type="entry name" value="Glyco_trans_14"/>
</dbReference>
<evidence type="ECO:0000256" key="16">
    <source>
        <dbReference type="ARBA" id="ARBA00041719"/>
    </source>
</evidence>
<dbReference type="GO" id="GO:0003829">
    <property type="term" value="F:beta-1,3-galactosyl-O-glycosyl-glycoprotein beta-1,6-N-acetylglucosaminyltransferase activity"/>
    <property type="evidence" value="ECO:0007669"/>
    <property type="project" value="UniProtKB-EC"/>
</dbReference>
<comment type="pathway">
    <text evidence="2">Protein modification; protein glycosylation.</text>
</comment>
<evidence type="ECO:0000256" key="15">
    <source>
        <dbReference type="ARBA" id="ARBA00039292"/>
    </source>
</evidence>
<comment type="catalytic activity">
    <reaction evidence="19">
        <text>a 3-O-[beta-D-galactosyl-(1-&gt;3)-N-acetyl-alpha-D-galactosaminyl]-L-threonyl-[protein] + UDP-N-acetyl-alpha-D-glucosamine = a 3-O-{beta-D-galactosyl-(1-&gt;3)-[N-acetyl-beta-D-glucosaminyl-(1-&gt;6)]-N-acetyl-alpha-D-galactosaminyl}-L-threonyl-[protein] + UDP + H(+)</text>
        <dbReference type="Rhea" id="RHEA:56216"/>
        <dbReference type="Rhea" id="RHEA-COMP:13923"/>
        <dbReference type="Rhea" id="RHEA-COMP:14420"/>
        <dbReference type="ChEBI" id="CHEBI:15378"/>
        <dbReference type="ChEBI" id="CHEBI:57705"/>
        <dbReference type="ChEBI" id="CHEBI:58223"/>
        <dbReference type="ChEBI" id="CHEBI:137950"/>
        <dbReference type="ChEBI" id="CHEBI:139607"/>
        <dbReference type="EC" id="2.4.1.102"/>
    </reaction>
</comment>
<dbReference type="STRING" id="13735.ENSPSIP00000000703"/>
<dbReference type="Pfam" id="PF02485">
    <property type="entry name" value="Branch"/>
    <property type="match status" value="1"/>
</dbReference>
<dbReference type="Proteomes" id="UP000007267">
    <property type="component" value="Unassembled WGS sequence"/>
</dbReference>
<dbReference type="PANTHER" id="PTHR19297">
    <property type="entry name" value="GLYCOSYLTRANSFERASE 14 FAMILY MEMBER"/>
    <property type="match status" value="1"/>
</dbReference>
<reference evidence="25" key="1">
    <citation type="submission" date="2011-10" db="EMBL/GenBank/DDBJ databases">
        <authorList>
            <consortium name="Soft-shell Turtle Genome Consortium"/>
        </authorList>
    </citation>
    <scope>NUCLEOTIDE SEQUENCE [LARGE SCALE GENOMIC DNA]</scope>
    <source>
        <strain evidence="25">Daiwa-1</strain>
    </source>
</reference>
<evidence type="ECO:0000256" key="2">
    <source>
        <dbReference type="ARBA" id="ARBA00004922"/>
    </source>
</evidence>
<evidence type="ECO:0000256" key="7">
    <source>
        <dbReference type="ARBA" id="ARBA00022989"/>
    </source>
</evidence>
<gene>
    <name evidence="24" type="primary">GCNT3</name>
</gene>
<evidence type="ECO:0000256" key="11">
    <source>
        <dbReference type="ARBA" id="ARBA00038150"/>
    </source>
</evidence>
<evidence type="ECO:0000256" key="12">
    <source>
        <dbReference type="ARBA" id="ARBA00038907"/>
    </source>
</evidence>
<evidence type="ECO:0000313" key="25">
    <source>
        <dbReference type="Proteomes" id="UP000007267"/>
    </source>
</evidence>
<dbReference type="GO" id="GO:0050892">
    <property type="term" value="P:intestinal absorption"/>
    <property type="evidence" value="ECO:0007669"/>
    <property type="project" value="Ensembl"/>
</dbReference>
<evidence type="ECO:0000256" key="10">
    <source>
        <dbReference type="ARBA" id="ARBA00023180"/>
    </source>
</evidence>
<dbReference type="EC" id="2.4.1.102" evidence="14"/>
<comment type="catalytic activity">
    <reaction evidence="18">
        <text>3-O-[N-acetyl-beta-D-glucosaminyl-(1-&gt;3)-N-acetyl-alpha-D-galactosaminyl]-L-seryl-[protein] + UDP-N-acetyl-alpha-D-glucosamine = 3-O-[N-acetyl-beta-D-glucosaminyl-(1-&gt;3)-[N-acetyl-beta-D-glucosaminyl-(1-&gt;6)]-N-acetyl-alpha-D-galactosaminyl]-L-seryl-[protein] + UDP + H(+)</text>
        <dbReference type="Rhea" id="RHEA:56188"/>
        <dbReference type="Rhea" id="RHEA-COMP:11691"/>
        <dbReference type="Rhea" id="RHEA-COMP:14412"/>
        <dbReference type="ChEBI" id="CHEBI:15378"/>
        <dbReference type="ChEBI" id="CHEBI:57705"/>
        <dbReference type="ChEBI" id="CHEBI:58223"/>
        <dbReference type="ChEBI" id="CHEBI:87079"/>
        <dbReference type="ChEBI" id="CHEBI:139581"/>
        <dbReference type="EC" id="2.4.1.148"/>
    </reaction>
</comment>
<keyword evidence="10" id="KW-0325">Glycoprotein</keyword>
<dbReference type="EC" id="2.4.1.148" evidence="13"/>
<keyword evidence="4" id="KW-0808">Transferase</keyword>
<comment type="catalytic activity">
    <reaction evidence="17">
        <text>a beta-D-Gal-(1-&gt;4)-beta-D-GlcNAc-(1-&gt;3)-beta-D-Gal-(1-&gt;4)-beta-D-GlcNAc derivative + UDP-N-acetyl-alpha-D-glucosamine = a beta-D-Gal-(1-&gt;4)-beta-D-GlcNAc-(1-&gt;3)-[beta-D-GlcNAc-(1-&gt;6)]-beta-D-Gal-(1-&gt;4)-N-acetyl-beta-D-GlcNAc derivative + UDP + H(+)</text>
        <dbReference type="Rhea" id="RHEA:54820"/>
        <dbReference type="ChEBI" id="CHEBI:15378"/>
        <dbReference type="ChEBI" id="CHEBI:57705"/>
        <dbReference type="ChEBI" id="CHEBI:58223"/>
        <dbReference type="ChEBI" id="CHEBI:138371"/>
        <dbReference type="ChEBI" id="CHEBI:138372"/>
        <dbReference type="EC" id="2.4.1.150"/>
    </reaction>
</comment>
<dbReference type="AlphaFoldDB" id="K7EY43"/>
<comment type="function">
    <text evidence="22">Glycosyltransferase that can synthesize all known mucin beta 6 N-acetylglucosaminides. Mediates core 2 and core 4 O-glycan branching, 2 important steps in mucin-type biosynthesis. Also has I-branching enzyme activity by converting linear into branched poly-N-acetyllactosaminoglycans, leading to introduce the blood group I antigen during embryonic development.</text>
</comment>
<comment type="subcellular location">
    <subcellularLocation>
        <location evidence="1">Golgi apparatus membrane</location>
        <topology evidence="1">Single-pass type II membrane protein</topology>
    </subcellularLocation>
</comment>
<evidence type="ECO:0000256" key="19">
    <source>
        <dbReference type="ARBA" id="ARBA00049870"/>
    </source>
</evidence>
<evidence type="ECO:0000256" key="14">
    <source>
        <dbReference type="ARBA" id="ARBA00038948"/>
    </source>
</evidence>
<dbReference type="eggNOG" id="KOG0799">
    <property type="taxonomic scope" value="Eukaryota"/>
</dbReference>
<evidence type="ECO:0000256" key="4">
    <source>
        <dbReference type="ARBA" id="ARBA00022679"/>
    </source>
</evidence>
<name>K7EY43_PELSI</name>
<reference evidence="24" key="4">
    <citation type="submission" date="2025-09" db="UniProtKB">
        <authorList>
            <consortium name="Ensembl"/>
        </authorList>
    </citation>
    <scope>IDENTIFICATION</scope>
</reference>
<keyword evidence="8 23" id="KW-0472">Membrane</keyword>
<dbReference type="EC" id="2.4.1.150" evidence="12"/>
<evidence type="ECO:0000256" key="3">
    <source>
        <dbReference type="ARBA" id="ARBA00022676"/>
    </source>
</evidence>
<organism evidence="24 25">
    <name type="scientific">Pelodiscus sinensis</name>
    <name type="common">Chinese softshell turtle</name>
    <name type="synonym">Trionyx sinensis</name>
    <dbReference type="NCBI Taxonomy" id="13735"/>
    <lineage>
        <taxon>Eukaryota</taxon>
        <taxon>Metazoa</taxon>
        <taxon>Chordata</taxon>
        <taxon>Craniata</taxon>
        <taxon>Vertebrata</taxon>
        <taxon>Euteleostomi</taxon>
        <taxon>Archelosauria</taxon>
        <taxon>Testudinata</taxon>
        <taxon>Testudines</taxon>
        <taxon>Cryptodira</taxon>
        <taxon>Trionychia</taxon>
        <taxon>Trionychidae</taxon>
        <taxon>Pelodiscus</taxon>
    </lineage>
</organism>
<dbReference type="OMA" id="NMTRDCE"/>
<dbReference type="GO" id="GO:0047225">
    <property type="term" value="F:acetylgalactosaminyl-O-glycosyl-glycoprotein beta-1,6-N-acetylglucosaminyltransferase activity"/>
    <property type="evidence" value="ECO:0007669"/>
    <property type="project" value="UniProtKB-EC"/>
</dbReference>
<dbReference type="GO" id="GO:0008109">
    <property type="term" value="F:N-acetyllactosaminide beta-1,6-N-acetylglucosaminyltransferase activity"/>
    <property type="evidence" value="ECO:0007669"/>
    <property type="project" value="UniProtKB-EC"/>
</dbReference>
<evidence type="ECO:0000256" key="5">
    <source>
        <dbReference type="ARBA" id="ARBA00022692"/>
    </source>
</evidence>
<evidence type="ECO:0000313" key="24">
    <source>
        <dbReference type="Ensembl" id="ENSPSIP00000000703.1"/>
    </source>
</evidence>
<proteinExistence type="inferred from homology"/>
<keyword evidence="5 23" id="KW-0812">Transmembrane</keyword>
<dbReference type="GO" id="GO:0060993">
    <property type="term" value="P:kidney morphogenesis"/>
    <property type="evidence" value="ECO:0007669"/>
    <property type="project" value="Ensembl"/>
</dbReference>
<protein>
    <recommendedName>
        <fullName evidence="15">Beta-1,3-galactosyl-O-glycosyl-glycoprotein beta-1,6-N-acetylglucosaminyltransferase 3</fullName>
        <ecNumber evidence="14">2.4.1.102</ecNumber>
        <ecNumber evidence="13">2.4.1.148</ecNumber>
        <ecNumber evidence="12">2.4.1.150</ecNumber>
    </recommendedName>
    <alternativeName>
        <fullName evidence="16">C2GnT-mucin type</fullName>
    </alternativeName>
</protein>
<accession>K7EY43</accession>
<keyword evidence="25" id="KW-1185">Reference proteome</keyword>
<evidence type="ECO:0000256" key="23">
    <source>
        <dbReference type="SAM" id="Phobius"/>
    </source>
</evidence>
<sequence>AKIPLCSPKMLRGPCPIQRLLLLGFLMLFATLVLKYSSWECSFSDLGKDALHLKSQRCKDQLYRALKLPPRGQINCSRIVRGDAEAVQAVLLSRLEKTRRPEPLGPRDYLNLTQDCALFKAGRRFLGSPLSQEEEDFPIAYSMVVHDKVEMFERLLRSIYAPQNIYCVHVDLKSPDEFREAVRRIASCFHNVFLASRTERVVYASWARVQADLNCMEELLRSPVPWRYLLNTCGTDFPLKTNAEIVRTLKFLNGKNNMESEKPSSVKRARWKYSHRVGDSVVRTDREKGPPPHGAPMFTGSAYVVVTRGFVRALFENPAAQQLPDEHVWATLHRMPGMPGSVPYNDKYEVSDVNAVARLVKWEYLEGDVSRGAPYPPCTGAHRRAVCVYGVGDLHWMLQTHHLLANKFDPSVDDSAIQCLEEHLRHKALYGEGL</sequence>
<reference evidence="24" key="3">
    <citation type="submission" date="2025-08" db="UniProtKB">
        <authorList>
            <consortium name="Ensembl"/>
        </authorList>
    </citation>
    <scope>IDENTIFICATION</scope>
</reference>
<evidence type="ECO:0000256" key="6">
    <source>
        <dbReference type="ARBA" id="ARBA00022968"/>
    </source>
</evidence>